<keyword evidence="1" id="KW-0472">Membrane</keyword>
<protein>
    <submittedName>
        <fullName evidence="2">Uncharacterized protein</fullName>
    </submittedName>
</protein>
<reference evidence="2" key="2">
    <citation type="submission" date="2016-06" db="EMBL/GenBank/DDBJ databases">
        <title>The genome of a short-lived fish provides insights into sex chromosome evolution and the genetic control of aging.</title>
        <authorList>
            <person name="Reichwald K."/>
            <person name="Felder M."/>
            <person name="Petzold A."/>
            <person name="Koch P."/>
            <person name="Groth M."/>
            <person name="Platzer M."/>
        </authorList>
    </citation>
    <scope>NUCLEOTIDE SEQUENCE</scope>
    <source>
        <tissue evidence="2">Brain</tissue>
    </source>
</reference>
<proteinExistence type="predicted"/>
<accession>A0A1A8E8Y1</accession>
<reference evidence="2" key="1">
    <citation type="submission" date="2016-05" db="EMBL/GenBank/DDBJ databases">
        <authorList>
            <person name="Lavstsen T."/>
            <person name="Jespersen J.S."/>
        </authorList>
    </citation>
    <scope>NUCLEOTIDE SEQUENCE</scope>
    <source>
        <tissue evidence="2">Brain</tissue>
    </source>
</reference>
<dbReference type="EMBL" id="HAEA01013526">
    <property type="protein sequence ID" value="SBQ42006.1"/>
    <property type="molecule type" value="Transcribed_RNA"/>
</dbReference>
<keyword evidence="1" id="KW-0812">Transmembrane</keyword>
<feature type="non-terminal residue" evidence="2">
    <location>
        <position position="1"/>
    </location>
</feature>
<feature type="transmembrane region" description="Helical" evidence="1">
    <location>
        <begin position="35"/>
        <end position="60"/>
    </location>
</feature>
<feature type="non-terminal residue" evidence="2">
    <location>
        <position position="112"/>
    </location>
</feature>
<gene>
    <name evidence="2" type="primary">Nfu_g_1_003987</name>
</gene>
<keyword evidence="1" id="KW-1133">Transmembrane helix</keyword>
<evidence type="ECO:0000313" key="2">
    <source>
        <dbReference type="EMBL" id="SBQ42006.1"/>
    </source>
</evidence>
<organism evidence="2">
    <name type="scientific">Nothobranchius kadleci</name>
    <name type="common">African annual killifish</name>
    <dbReference type="NCBI Taxonomy" id="1051664"/>
    <lineage>
        <taxon>Eukaryota</taxon>
        <taxon>Metazoa</taxon>
        <taxon>Chordata</taxon>
        <taxon>Craniata</taxon>
        <taxon>Vertebrata</taxon>
        <taxon>Euteleostomi</taxon>
        <taxon>Actinopterygii</taxon>
        <taxon>Neopterygii</taxon>
        <taxon>Teleostei</taxon>
        <taxon>Neoteleostei</taxon>
        <taxon>Acanthomorphata</taxon>
        <taxon>Ovalentaria</taxon>
        <taxon>Atherinomorphae</taxon>
        <taxon>Cyprinodontiformes</taxon>
        <taxon>Nothobranchiidae</taxon>
        <taxon>Nothobranchius</taxon>
    </lineage>
</organism>
<dbReference type="AlphaFoldDB" id="A0A1A8E8Y1"/>
<evidence type="ECO:0000256" key="1">
    <source>
        <dbReference type="SAM" id="Phobius"/>
    </source>
</evidence>
<sequence>LELVFLGHLPSGFLHLWILTRLCKKGLFTGSLPGLLLLSAVPLSTVITLPLRFLIIIILFHSTHPLGLQQSSSGYHPGSSPLHIHPELPHRKFCLQTFALNYKSQCSPLVSL</sequence>
<name>A0A1A8E8Y1_NOTKA</name>